<comment type="similarity">
    <text evidence="5">Belongs to the YicC/YloC family.</text>
</comment>
<organism evidence="8 9">
    <name type="scientific">Aeribacillus alveayuensis</name>
    <dbReference type="NCBI Taxonomy" id="279215"/>
    <lineage>
        <taxon>Bacteria</taxon>
        <taxon>Bacillati</taxon>
        <taxon>Bacillota</taxon>
        <taxon>Bacilli</taxon>
        <taxon>Bacillales</taxon>
        <taxon>Bacillaceae</taxon>
        <taxon>Aeribacillus</taxon>
    </lineage>
</organism>
<keyword evidence="4" id="KW-0378">Hydrolase</keyword>
<dbReference type="PANTHER" id="PTHR30636">
    <property type="entry name" value="UPF0701 PROTEIN YICC"/>
    <property type="match status" value="1"/>
</dbReference>
<name>A0ABT9VL32_9BACI</name>
<dbReference type="InterPro" id="IPR013551">
    <property type="entry name" value="YicC-like_C"/>
</dbReference>
<proteinExistence type="inferred from homology"/>
<dbReference type="Proteomes" id="UP001225646">
    <property type="component" value="Unassembled WGS sequence"/>
</dbReference>
<dbReference type="InterPro" id="IPR013527">
    <property type="entry name" value="YicC-like_N"/>
</dbReference>
<evidence type="ECO:0000313" key="8">
    <source>
        <dbReference type="EMBL" id="MDQ0161681.1"/>
    </source>
</evidence>
<evidence type="ECO:0000256" key="2">
    <source>
        <dbReference type="ARBA" id="ARBA00022722"/>
    </source>
</evidence>
<evidence type="ECO:0000256" key="5">
    <source>
        <dbReference type="ARBA" id="ARBA00035648"/>
    </source>
</evidence>
<keyword evidence="2" id="KW-0540">Nuclease</keyword>
<sequence length="291" mass="34077">MVHSMTGFGRSMMKRDDYEVTVEIRSVNHRFSEISIRLPRQLLSSEEKIKKIVQRYINRGRVELYITVKGEPFFERSLLVDWPLVEQYIQALNKIKQQFEIKDSIKIDHIIQQHDLFDIQEEHCENSELEQLIFEAVTDATLKLLEMRKLEGEELKQDVLSRLKELTVLIAQIEEHAPLVAKSFQEKISKRISEFLSGNIDENRILTEAAIFADKVDISEELTRLKSHIRQFEETLKKNEPIGRKLDFIVQEMNREANTIGAKGNDQNIAKYVVDLKSIIEKIKEQVQNIE</sequence>
<feature type="domain" description="Endoribonuclease YicC-like N-terminal" evidence="6">
    <location>
        <begin position="2"/>
        <end position="157"/>
    </location>
</feature>
<feature type="domain" description="Endoribonuclease YicC-like C-terminal" evidence="7">
    <location>
        <begin position="173"/>
        <end position="291"/>
    </location>
</feature>
<keyword evidence="9" id="KW-1185">Reference proteome</keyword>
<dbReference type="Pfam" id="PF03755">
    <property type="entry name" value="YicC-like_N"/>
    <property type="match status" value="1"/>
</dbReference>
<keyword evidence="3" id="KW-0255">Endonuclease</keyword>
<gene>
    <name evidence="8" type="ORF">J2S06_000751</name>
</gene>
<dbReference type="NCBIfam" id="TIGR00255">
    <property type="entry name" value="YicC/YloC family endoribonuclease"/>
    <property type="match status" value="1"/>
</dbReference>
<dbReference type="Pfam" id="PF08340">
    <property type="entry name" value="YicC-like_C"/>
    <property type="match status" value="1"/>
</dbReference>
<comment type="cofactor">
    <cofactor evidence="1">
        <name>a divalent metal cation</name>
        <dbReference type="ChEBI" id="CHEBI:60240"/>
    </cofactor>
</comment>
<evidence type="ECO:0000256" key="3">
    <source>
        <dbReference type="ARBA" id="ARBA00022759"/>
    </source>
</evidence>
<protein>
    <submittedName>
        <fullName evidence="8">Uncharacterized protein (TIGR00255 family)</fullName>
    </submittedName>
</protein>
<evidence type="ECO:0000256" key="1">
    <source>
        <dbReference type="ARBA" id="ARBA00001968"/>
    </source>
</evidence>
<dbReference type="EMBL" id="JAUSTR010000001">
    <property type="protein sequence ID" value="MDQ0161681.1"/>
    <property type="molecule type" value="Genomic_DNA"/>
</dbReference>
<accession>A0ABT9VL32</accession>
<dbReference type="PANTHER" id="PTHR30636:SF3">
    <property type="entry name" value="UPF0701 PROTEIN YICC"/>
    <property type="match status" value="1"/>
</dbReference>
<dbReference type="RefSeq" id="WP_419151321.1">
    <property type="nucleotide sequence ID" value="NZ_JAUSTR010000001.1"/>
</dbReference>
<evidence type="ECO:0000313" key="9">
    <source>
        <dbReference type="Proteomes" id="UP001225646"/>
    </source>
</evidence>
<evidence type="ECO:0000259" key="6">
    <source>
        <dbReference type="Pfam" id="PF03755"/>
    </source>
</evidence>
<evidence type="ECO:0000256" key="4">
    <source>
        <dbReference type="ARBA" id="ARBA00022801"/>
    </source>
</evidence>
<comment type="caution">
    <text evidence="8">The sequence shown here is derived from an EMBL/GenBank/DDBJ whole genome shotgun (WGS) entry which is preliminary data.</text>
</comment>
<dbReference type="InterPro" id="IPR005229">
    <property type="entry name" value="YicC/YloC-like"/>
</dbReference>
<evidence type="ECO:0000259" key="7">
    <source>
        <dbReference type="Pfam" id="PF08340"/>
    </source>
</evidence>
<reference evidence="8 9" key="1">
    <citation type="submission" date="2023-07" db="EMBL/GenBank/DDBJ databases">
        <title>Genomic Encyclopedia of Type Strains, Phase IV (KMG-IV): sequencing the most valuable type-strain genomes for metagenomic binning, comparative biology and taxonomic classification.</title>
        <authorList>
            <person name="Goeker M."/>
        </authorList>
    </citation>
    <scope>NUCLEOTIDE SEQUENCE [LARGE SCALE GENOMIC DNA]</scope>
    <source>
        <strain evidence="8 9">DSM 19092</strain>
    </source>
</reference>